<dbReference type="CDD" id="cd17470">
    <property type="entry name" value="T3SS_Flik_C"/>
    <property type="match status" value="1"/>
</dbReference>
<reference evidence="2 3" key="1">
    <citation type="submission" date="2021-05" db="EMBL/GenBank/DDBJ databases">
        <title>The draft genome of Geobacter chapellei DSM 13688.</title>
        <authorList>
            <person name="Xu Z."/>
            <person name="Masuda Y."/>
            <person name="Itoh H."/>
            <person name="Senoo K."/>
        </authorList>
    </citation>
    <scope>NUCLEOTIDE SEQUENCE [LARGE SCALE GENOMIC DNA]</scope>
    <source>
        <strain evidence="2 3">DSM 13688</strain>
    </source>
</reference>
<protein>
    <submittedName>
        <fullName evidence="2">Flagellar hook-length control protein FliK</fullName>
    </submittedName>
</protein>
<proteinExistence type="predicted"/>
<evidence type="ECO:0000313" key="3">
    <source>
        <dbReference type="Proteomes" id="UP000784128"/>
    </source>
</evidence>
<dbReference type="InterPro" id="IPR052563">
    <property type="entry name" value="FliK"/>
</dbReference>
<keyword evidence="2" id="KW-0282">Flagellum</keyword>
<comment type="caution">
    <text evidence="2">The sequence shown here is derived from an EMBL/GenBank/DDBJ whole genome shotgun (WGS) entry which is preliminary data.</text>
</comment>
<keyword evidence="2" id="KW-0966">Cell projection</keyword>
<dbReference type="RefSeq" id="WP_214298300.1">
    <property type="nucleotide sequence ID" value="NZ_JAHDYS010000007.1"/>
</dbReference>
<dbReference type="InterPro" id="IPR021136">
    <property type="entry name" value="Flagellar_hook_control-like_C"/>
</dbReference>
<dbReference type="EMBL" id="JAHDYS010000007">
    <property type="protein sequence ID" value="MBT1071946.1"/>
    <property type="molecule type" value="Genomic_DNA"/>
</dbReference>
<dbReference type="Gene3D" id="3.30.750.140">
    <property type="match status" value="1"/>
</dbReference>
<dbReference type="Pfam" id="PF02120">
    <property type="entry name" value="Flg_hook"/>
    <property type="match status" value="1"/>
</dbReference>
<accession>A0ABS5U8F6</accession>
<dbReference type="Proteomes" id="UP000784128">
    <property type="component" value="Unassembled WGS sequence"/>
</dbReference>
<feature type="domain" description="Flagellar hook-length control protein-like C-terminal" evidence="1">
    <location>
        <begin position="485"/>
        <end position="562"/>
    </location>
</feature>
<organism evidence="2 3">
    <name type="scientific">Pelotalea chapellei</name>
    <dbReference type="NCBI Taxonomy" id="44671"/>
    <lineage>
        <taxon>Bacteria</taxon>
        <taxon>Pseudomonadati</taxon>
        <taxon>Thermodesulfobacteriota</taxon>
        <taxon>Desulfuromonadia</taxon>
        <taxon>Geobacterales</taxon>
        <taxon>Geobacteraceae</taxon>
        <taxon>Pelotalea</taxon>
    </lineage>
</organism>
<dbReference type="InterPro" id="IPR038610">
    <property type="entry name" value="FliK-like_C_sf"/>
</dbReference>
<dbReference type="PANTHER" id="PTHR37533">
    <property type="entry name" value="FLAGELLAR HOOK-LENGTH CONTROL PROTEIN"/>
    <property type="match status" value="1"/>
</dbReference>
<gene>
    <name evidence="2" type="ORF">KJB30_09135</name>
</gene>
<keyword evidence="3" id="KW-1185">Reference proteome</keyword>
<keyword evidence="2" id="KW-0969">Cilium</keyword>
<sequence>MNAGQIIVQRSSGTNGVMSMISPTASVPVSEQDGFFAGVLSRTFAQEGQAVAQLAAESKKPEFSAVSELKKAVAGKDADQEEQKIPVMMASLFAVVDTAAAQPVTTNAGIGTSDVLTDEQQSVEEKMPQNVELNTAGMQIIQALQGNGRMPASEYTVDPQASDQVQDAPVIVPQQTQRMYQGQQLETAFVQASVQSPEAEILQNVEPIVVNEQDVSASQMGLKEEISKEATASQSPEIKMAQNVESSAISGKKQMEKSLMPDNEQIASFMVKPQGQPVPAVKAQDGAQEGAPKMDALAEVPGLKTAPVGQENVMPQKPASKSNAVHGAVQYVSQGIEMYGSKVPEVSAVSADKNIPAGMGEFRFAGSVAVDVELGNAQQVSDRNLKKSESVSIEKLMAAASSQLEIDSSASTESNFTSSEQHLNGYTQEMPAVPRPVAQHIAAVHQPFVVETVNPTMLQSVPTETSRLEAHENIANQVRERLGAHALKAGNDQIVFRLSPENMGEIKVHLRLEDQRLRVEIVAENRMAREGLLQHVDSLKESLSRQNISMDKFSVTSGESQANSQGGNNAQGEWRELVKNRQSQQWLNSGGYRLPSEEVLPTRQVYQGRTEHAMLDVHF</sequence>
<evidence type="ECO:0000259" key="1">
    <source>
        <dbReference type="Pfam" id="PF02120"/>
    </source>
</evidence>
<evidence type="ECO:0000313" key="2">
    <source>
        <dbReference type="EMBL" id="MBT1071946.1"/>
    </source>
</evidence>
<dbReference type="PANTHER" id="PTHR37533:SF2">
    <property type="entry name" value="FLAGELLAR HOOK-LENGTH CONTROL PROTEIN"/>
    <property type="match status" value="1"/>
</dbReference>
<name>A0ABS5U8F6_9BACT</name>